<feature type="region of interest" description="Disordered" evidence="2">
    <location>
        <begin position="910"/>
        <end position="935"/>
    </location>
</feature>
<feature type="domain" description="Coiled-coil" evidence="3">
    <location>
        <begin position="3617"/>
        <end position="3746"/>
    </location>
</feature>
<feature type="compositionally biased region" description="Basic and acidic residues" evidence="2">
    <location>
        <begin position="3941"/>
        <end position="3961"/>
    </location>
</feature>
<feature type="domain" description="Coiled-coil" evidence="3">
    <location>
        <begin position="2060"/>
        <end position="2110"/>
    </location>
</feature>
<dbReference type="GeneTree" id="ENSGT00940000163791"/>
<feature type="domain" description="Coiled-coil" evidence="3">
    <location>
        <begin position="2290"/>
        <end position="2337"/>
    </location>
</feature>
<feature type="domain" description="Coiled-coil" evidence="3">
    <location>
        <begin position="3159"/>
        <end position="3215"/>
    </location>
</feature>
<dbReference type="InterPro" id="IPR031624">
    <property type="entry name" value="CCDC168_N"/>
</dbReference>
<dbReference type="InterPro" id="IPR053366">
    <property type="entry name" value="LRR_transmembrane"/>
</dbReference>
<feature type="domain" description="Coiled-coil" evidence="3">
    <location>
        <begin position="4687"/>
        <end position="4779"/>
    </location>
</feature>
<feature type="domain" description="Coiled-coil" evidence="3">
    <location>
        <begin position="4041"/>
        <end position="4237"/>
    </location>
</feature>
<feature type="compositionally biased region" description="Polar residues" evidence="2">
    <location>
        <begin position="395"/>
        <end position="404"/>
    </location>
</feature>
<feature type="compositionally biased region" description="Basic and acidic residues" evidence="2">
    <location>
        <begin position="5159"/>
        <end position="5168"/>
    </location>
</feature>
<feature type="region of interest" description="Disordered" evidence="2">
    <location>
        <begin position="644"/>
        <end position="664"/>
    </location>
</feature>
<reference evidence="4" key="2">
    <citation type="submission" date="2025-09" db="UniProtKB">
        <authorList>
            <consortium name="Ensembl"/>
        </authorList>
    </citation>
    <scope>IDENTIFICATION</scope>
</reference>
<evidence type="ECO:0000256" key="1">
    <source>
        <dbReference type="SAM" id="Coils"/>
    </source>
</evidence>
<feature type="region of interest" description="Disordered" evidence="2">
    <location>
        <begin position="4696"/>
        <end position="4717"/>
    </location>
</feature>
<feature type="domain" description="Coiled-coil" evidence="3">
    <location>
        <begin position="4786"/>
        <end position="4908"/>
    </location>
</feature>
<keyword evidence="1" id="KW-0175">Coiled coil</keyword>
<feature type="region of interest" description="Disordered" evidence="2">
    <location>
        <begin position="5159"/>
        <end position="5192"/>
    </location>
</feature>
<feature type="region of interest" description="Disordered" evidence="2">
    <location>
        <begin position="1193"/>
        <end position="1231"/>
    </location>
</feature>
<feature type="region of interest" description="Disordered" evidence="2">
    <location>
        <begin position="3700"/>
        <end position="3735"/>
    </location>
</feature>
<feature type="region of interest" description="Disordered" evidence="2">
    <location>
        <begin position="1462"/>
        <end position="1481"/>
    </location>
</feature>
<proteinExistence type="predicted"/>
<feature type="region of interest" description="Disordered" evidence="2">
    <location>
        <begin position="3763"/>
        <end position="3858"/>
    </location>
</feature>
<feature type="domain" description="Coiled-coil" evidence="3">
    <location>
        <begin position="4284"/>
        <end position="4408"/>
    </location>
</feature>
<dbReference type="Proteomes" id="UP000233160">
    <property type="component" value="Unassembled WGS sequence"/>
</dbReference>
<feature type="compositionally biased region" description="Basic and acidic residues" evidence="2">
    <location>
        <begin position="3722"/>
        <end position="3734"/>
    </location>
</feature>
<feature type="domain" description="Coiled-coil" evidence="3">
    <location>
        <begin position="3811"/>
        <end position="3966"/>
    </location>
</feature>
<dbReference type="STRING" id="379532.ENSPCOP00000024907"/>
<feature type="compositionally biased region" description="Basic and acidic residues" evidence="2">
    <location>
        <begin position="3838"/>
        <end position="3852"/>
    </location>
</feature>
<name>A0A2K6GF98_PROCO</name>
<feature type="compositionally biased region" description="Basic and acidic residues" evidence="2">
    <location>
        <begin position="3766"/>
        <end position="3778"/>
    </location>
</feature>
<protein>
    <submittedName>
        <fullName evidence="4">Coiled-coil domain containing 168</fullName>
    </submittedName>
</protein>
<feature type="region of interest" description="Disordered" evidence="2">
    <location>
        <begin position="1107"/>
        <end position="1138"/>
    </location>
</feature>
<feature type="compositionally biased region" description="Basic and acidic residues" evidence="2">
    <location>
        <begin position="4802"/>
        <end position="4821"/>
    </location>
</feature>
<keyword evidence="5" id="KW-1185">Reference proteome</keyword>
<reference evidence="4" key="1">
    <citation type="submission" date="2025-08" db="UniProtKB">
        <authorList>
            <consortium name="Ensembl"/>
        </authorList>
    </citation>
    <scope>IDENTIFICATION</scope>
</reference>
<feature type="domain" description="Coiled-coil" evidence="3">
    <location>
        <begin position="2193"/>
        <end position="2230"/>
    </location>
</feature>
<feature type="domain" description="Coiled-coil" evidence="3">
    <location>
        <begin position="4918"/>
        <end position="5006"/>
    </location>
</feature>
<evidence type="ECO:0000313" key="5">
    <source>
        <dbReference type="Proteomes" id="UP000233160"/>
    </source>
</evidence>
<feature type="compositionally biased region" description="Basic and acidic residues" evidence="2">
    <location>
        <begin position="4760"/>
        <end position="4786"/>
    </location>
</feature>
<gene>
    <name evidence="4" type="primary">CCDC168</name>
</gene>
<feature type="coiled-coil region" evidence="1">
    <location>
        <begin position="3517"/>
        <end position="3544"/>
    </location>
</feature>
<feature type="region of interest" description="Disordered" evidence="2">
    <location>
        <begin position="3933"/>
        <end position="3961"/>
    </location>
</feature>
<organism evidence="4 5">
    <name type="scientific">Propithecus coquereli</name>
    <name type="common">Coquerel's sifaka</name>
    <name type="synonym">Propithecus verreauxi coquereli</name>
    <dbReference type="NCBI Taxonomy" id="379532"/>
    <lineage>
        <taxon>Eukaryota</taxon>
        <taxon>Metazoa</taxon>
        <taxon>Chordata</taxon>
        <taxon>Craniata</taxon>
        <taxon>Vertebrata</taxon>
        <taxon>Euteleostomi</taxon>
        <taxon>Mammalia</taxon>
        <taxon>Eutheria</taxon>
        <taxon>Euarchontoglires</taxon>
        <taxon>Primates</taxon>
        <taxon>Strepsirrhini</taxon>
        <taxon>Lemuriformes</taxon>
        <taxon>Indriidae</taxon>
        <taxon>Propithecus</taxon>
    </lineage>
</organism>
<feature type="compositionally biased region" description="Basic and acidic residues" evidence="2">
    <location>
        <begin position="910"/>
        <end position="925"/>
    </location>
</feature>
<evidence type="ECO:0000313" key="4">
    <source>
        <dbReference type="Ensembl" id="ENSPCOP00000024907.1"/>
    </source>
</evidence>
<feature type="compositionally biased region" description="Basic and acidic residues" evidence="2">
    <location>
        <begin position="4841"/>
        <end position="4854"/>
    </location>
</feature>
<evidence type="ECO:0000256" key="2">
    <source>
        <dbReference type="SAM" id="MobiDB-lite"/>
    </source>
</evidence>
<dbReference type="OMA" id="DYMQQKE"/>
<feature type="compositionally biased region" description="Basic and acidic residues" evidence="2">
    <location>
        <begin position="1705"/>
        <end position="1719"/>
    </location>
</feature>
<evidence type="ECO:0000259" key="3">
    <source>
        <dbReference type="Pfam" id="PF15804"/>
    </source>
</evidence>
<feature type="compositionally biased region" description="Basic and acidic residues" evidence="2">
    <location>
        <begin position="3798"/>
        <end position="3821"/>
    </location>
</feature>
<feature type="region of interest" description="Disordered" evidence="2">
    <location>
        <begin position="4750"/>
        <end position="4854"/>
    </location>
</feature>
<sequence length="6480" mass="735439">SFQKKPVHPEKGSSDAQEVRTNRFPLPLFFKSVIHSSSEERVDIFSERRITSLLTAKENEGNFEDRILSSDEVIWACTSESEYQVSHFSESHVPSSRETNSSLSLFHSEVKEIFLSHREHPENETIQFSSKKLFSIMKTNKNKNSGFSSDLKFLVTKFTEENENLDVAPCPPAHLFLSRDQVRHLEENVRNQIPSKPKVKLESETTDLCLRSPESLIQNQHSIGMVISAQVQDSFLGQNAIQNQGFYEAQFLSQAPKFVHNQESINSQPGIKASYFAQPQDLMRKPFISSTHDSFQAQDLDRSQHFVKMTQDSVKGLESDEQLGEAQYPVWCEDSNKIKYLVKGQNTIFKNSKLLVLTLSPNLVAEVVPQLESLKPQGQQQIASSELTQNSVYNSVPLSPTIKGQKNRRKTPDSKSKPSLNIPSLKAKKTPTSQVFQITACRLPKDRNELGCKNNAKKKELHEITLNLISVSKHTPSHIKKYSRKKLVKVMPGLIQCGHFLQKQNKSPDTEKINYASSIEERGISGIIKNMKQYGRENKEIKNILLQMLPQLEQSLVDNTDQPKGLCSLMDRNWKSEESLKDPITQAKEIGITEFHVSNSKKTFDLHIPKHETPLEEAISEPMQKLVSSTKMELNRRMKIQKDLQSTENSHLQISNGEELSTSTPKMQKYFPKENTQKQKYFLEIVLELSNVHLLISLGNKKHKSSEELESAKIQVSTESVNLKEKSLILNITEYSDLNESEELECNTRSNMKNIHQDKRVSDATYAIISEPPGMDMHSKFKAKTDTSGIIRLSHSASKQEKLLDEKKTCDVKYIEKSSVFKKPQQCDREEEDKEKQEEQEAIPELTQGFKFLIHLKQKPKYLKFEMEQIDSGSRKTPNKKQEIQTKTLSAQTILGPSLCPMTDPFQVEKVKQSTDRPTGRESAADPKNPLTMPETLPVGELLIETTEYGIPFGGKPRKTLDGHIVEEKEDLRRDLPAVSLGTFNIHMPTLSYCKKQKIKKLSGTKSMCSIKYVINKVKKPAISLKPSVHICGTPSHTKRLRGNFEIIITQILQDKIVSDVLLNVIYPHVSILPDIKMHSRLNAENQSHIKLMQEESQIAREEKYLDSTNKENESQNTLEAKLQDEEPPPKAVPQDSWNHRLDAHPVMEIKTEKEMHQPIPLKESIMESIDFSIMDPSHVENVKRSISSQTDFKGIADSEMPSPISGKSLTGDPLNQRRESGFPSDGSDTREMDDCFAEEKAELLKDVPATPPEIFNCCMPILSCSKRKKNRVTFAQMTTIMGPKCINVKAIKPSSSLIFGITDHGRTLESDFQTKVKKINQAKGLVPECLNSLYSSIHSRLQKEFCCAELKQGEPAHKKYIDFFAKSRAFYDREENLRGGEEEEQKATLEAAPQHSQHLWSDAYQMKDIHLDKSDPALNCLTQELPVNVQNVQRQTGFTQTSLGASFKMDPIEAEELQKANKSENDIKAPVGPEIPPPKALENSHSFILNAYQKDHELVKSDKEVNQPESTNIQVQPRTHFTQMILGSTSCPILDRFQFRKLKSCVRFSPLKSGEANVDKIVFSTRKGGISSDASYQKGQAGGSEKKETVTFDFHMPDLSTTERKRNFKRFSDMKTLVNPKCGIMKAKKPSISYMLNIKGSASPNHRKELRCNLTTKMKEVHQGKKVTDKTYSFMTVTPDINMYGKVETVKDTPRRKRVSSKQVKQEIAPHDDIKETNSQDEEEEESKQEALLKVIPQHSQHFIFCSGQRKDVDFHKLESQGSRKILFVTEQDVQQIQPTDPMQGEEMKKILQTQNGTICTSSKLSSLKSEESLIDEVLISTIKCGIPTDGNCMEEQHSGGREEKAEFKKDLQATLEKSSYDGEAQKANLTDMQSRSSNAMNMNILHEKEEKSIQIMLSESVPQCSQHFRFSAYQMKDPGPCKSEELKSSDDRRTWDLSHTVQKMKQETHFRETVLEPVSRHKMNFLQVETVKQSPHMQEGIKCMVGFKTSFPKAGKSEIGSIPCDTPWNGNLGRKWDSSISEKKAWNQKDLIRTVLQPLDFSSLVSSESRSQSYTEFVGKKSIMSPKHVTLKAKQLPISQLRNITRYPTEGHRKKKQHHCKYKMKERQWYAGKGGELLSATEDAKSPPPKSVIDKLSFHVTARSALSNRIFQQNLHGHITEEKVELPQNLATTFSGPLDFFMPVFSDSESQMDTVQLSEREIILNPKCLAVKEKKSPVLRILKINRQFTTKDRKKLEYNLKTLSNRILQQNMDGHITEEKAELPENIPTTFLGPLDFFMPVLSDSESQMDIVQLTEREIMLNPKCLTVKEKKSPISQILKSNRHQFTTKDRKKLEYNIKSKLKAMWQGKNVADTFPNIIYFTQDTPDIKRQSIFQTEIDMRVSGFNHIQPTQVESPAEGIARYSDCIDKGGASSCLKEAKLHDRESEEEKQEHLTESSQFYFKNFMANSHLIKEPHPGKSEGVLLGESFFPKSHIYKGNSEKHVKIEKTGNVKAGLKVRLPRMEKSGIFAELNETTSDAVSQKYDEKETDHSVLKEKASYNLAGIVLDSVGRDLLASEEIKRQNGSLKISDRSSPKGIPLKAKQSVVSQSLNTAGHAALSINKEKKQNFKKTEADLIDQEAKINAEEFSLESVFFSKTHLLQIEKQKKEFKSANWKTITNFKTFAPQKKQQEPCVLGTNWSSLYAYTPIYPKIIRHKDKAKTADVESAMHTKWLKMKAKKTSVSQLLKYGTRRNKKEWKGNIQQQKAVQLSKNAVNLVLKAIYDFGCLTSVVKKFIEIKMEKDKPKERVCSLPQLKLEKPLNEMQMLSGCIDISSILRKLEQNIREEQKHQSIPQQYMQPLRIRSQQMKKLHPVKLDLQRKVCSEPTLQTGETDFAELDILKSRRGTDALQQKSFLKRGMQKLEIIPETNLESVPSPIKEPLHIQKTKEFIAKQDLKLSIPQRQKGLIVANSPSGSKEQQLLIPGLMAQPQKPFTGTILESISSSILNQLHNKSSKVLSSMVEKASNKVVIPVDQPPYSLLRTGQKWQYLSVSYENFLENMSYSQNYPCLLQHLMPQTKESLSEVDNESSRTKGIDLFSKYQLSSIYEYPLKWIMPLVTPRQMNKQNTMLPLESYSIKYLNLLFPKGKKSSDEAQVIGLLSSCSPPSLGVRRKVESHLKKSVFSHILNTTDCGVPSNRTEMQCNITEKMINTRHRMSEPKLVMAEMDESICSLPQFKLIKEITDGVISNNVKRTAQHLSQEEKKGRVKAVTLKGMMDPNIILKAKKSSLSHILSRKELPLLLNIIKQESKVQEGKSKSDIKLTSLCTSLPSLSHPNVHSRINVGKGKSGILRNCLPPLKLQASSNVRKISFAESINKDSLSNVLEWKHLPQKKKKSRENTVDVKDIMGFICITLKGKKSPFTHLLHRREPQWNNKEREKVKQENKSNRGVVQNNASILSSLHLEWDPIKEVYMQGITKFCLPSLTLHELSDTMEKYEKPIDDILSSIKRAKRMSQKDRVEIALEKIMHSKRIALKEKQSSVLQELQLNIKEKEKKIQKDKDKLVEIWSKLASIPFSPYSKGGTVKGEETMLIKTRSFFSQPYLQVSSDIEKIAYEKCITDSISDSVRKALEDIMQKEEEKVKMEKVMLLKKKKSSVSQEIQLEIKKPEKKIQSIKGEPSVLLTNTSTSIPFLSHLKLDTRIEKAYYVTEVTRDPLPELSHQKSSIKAHREATDSTSGVQKSKDYMPEKEDGVKMSAKKAIMHQKYGDLEGKKALPQDLPLNLKESGKADGEGTEPERADEDGKEPGQTDGAGEVAEEVKEHGDTDPESPEQGKRYENKSAQEVVLFVHFPLQPSGTRHELDTRTKRKEDIQGIPKSAIPQLWHQKSFEFDAGKIVHTKSTGEDISNDVKTAEEYKSQEGADRGKTVHMNCKMPPKGMTSKAEQPPLAHAFSVTGHGGSKTRDGETNLKEKSGNVQERKSKLDAVLKVPSLPHHKLDKSTEGKEEKQERKIVDINYKISFLPPTQHIESLDAGKLKYTVSSLNDISCNPERIKYVTQIGDKANVFKKSIIYPKDTVVKAKKSPLPDILKRMKLQTNIKEQGKKGPQVKVETVVPMSKTCPFITSLTYLKLDTTKEEEEERGILSCGPHLELQKSVPSGQMASTDSCIKKGKHLPRKEDGVQTVAMKVCLRHPSGAVFKAESAVTPHVFSFPEHSTLRKRKEPPQWDSKEIVAQKQERAADPDEGLTKAYPFMPSPSHHRFLPSQLQLPISSGARKIRCVDSKEGINSYNVILKANQHMPHEEAKDRVKIEDKEGRILLPKISLRAETSPFAYLCNRQILPLNIKELRKEVQEGKSEPRRVPRKTCAASPSFPSYLKCDTRRDEKEGVLGTSQFCFPPLKIQDSSDSGKKAYAESLYTCMLSNRKEPIQSVTQEEEKDRLKIDRKHKMLPKYMDLKAKKLLILHILDTKDLKWKTKEQKKKMREDKNQLVTSLTNINTSLLTPPYHKFDSTEGEECIRIAKLSLSQLQSKELSDAGRISCLETTGGEPSNDVKELTKQMLQKEEKDREKVPLDMNSIVDPNNIYPKANKSPILPTHNLSDLQLKTSQQEEKVQKVKSGPGVILTKSPSRSSPLHLNMNAKIKEESIPVLTGSSSSLANLQESSDSGAGIYIKPITSDSDIFISLQKEKYVPQDEEEDGVRVIKIIIFSKHQEKKVQECKDEPDMALTKPSPSLPSLPHLMLGKETQLDDVMLRLSRSVLQTLSHSGEKLHTESFGGDITNDVKNEKQHMPQKEERNREKMVGRRGTDVTLKSKKSPRSSMLHRSELHMNIRGQERKEHGDKPPCMVQRKIYVSKPSPPNPKLDKSTQVDGEKLGSKTSTLLPRMLPEFSDAEKTADRAAMCGNVRKGKPHMSQNEEKHEVKTVDMKIWMPCKEARIPPITQIINAKEFVLNINKPEKKVQKGKGEACVVLTRTFLSIPSAPPLYLDSGNKIDKDIPGIIGSSCPQQNFQVSSDTQKIANGDSVEGGDDKNIVKQAEHCVPPKEVGQQWASNIMISVQQRNEPSRVKSEGDLNRLVLNSQDEDIYFTGFGTIRSGKGLEWLFTGQKAQPEKYKTETSTVCLSYPTMDAMKIRNLKEKPEIMGNLNHKINPKVSVSHPGKISKEIYVTFGSPVSSKEFSVSERYAHHQDTSSETSPESEDLCNLGKPEKDVQSNDKISKMLSPRVLALQTKESLDKMSITKWNSSQNMEDQDIDMKKQAMPWLNSGRKTSLTSILSLEFPLQNGKQKTPSEIDVDKKATVCPSLQILAGIHMDITEFDAARGKNEQALLVSEEEECVLESLQESLSTPWTFPLQSGDLEGKDETDTNTSINLEQKKLEMDNNSTVNQGDRKLNVDTNRAVHLEDNKVEMHKNSTVNLKEKVRLDTSSIVNLHVPSLKAEESQIKTQVITHIENNCPIKQKHKKELEASSAKQNIQLQKLFQRNVLDSFYSYTALSPKFEGRKGRLTITDLKRELSPKYSTMKIQNHPIAQILGILGCDTPSSRKKLDEVNKSNNMVSWSKDESGIFIRSVSISMMSPPHTEETTHRDREKRICFSKFQEKLLNTSEIVKRDTLMVIEGRQNLTDMVPQHSQLSLVDGQQMQKLPNVKSEASLTSEINEKILNPQTKERVVPGPDVSRIMKKPDLHIIKQEENIPKRILTPTQCPSVFEDPKLCKQRDHSKPVCDVTTQKFQQQRVFPGTVPMPPQVKSNEIKIAADGTSAERSLPVYEAIKNVSESQVKNTIQYRVSSDKPKKVQAYKPDDLKSPPFPEGPDTTATAIYPKLQQFTSKEKNKLANHLESKALEVRLNLMLEMAKKSLQKFNFYLKGAIAKDKSWRFYPRHKKMSFMSLAGIDTVVLNLNHRYQKDSSPVSYMKTLVGNVSSGSTDSSVTKFRNINKLESGTSSVVFASEIPLFPILQKYSVKEKAKLLMHFSMKTLEIQMKAFPRIVRGSYAITSAQDKTKPLSNCIHPAIKVPKRKNRILLLFEEKSLHQIDLDLQYKYLRFLLGLPVGSMFPKPTALPKRILKLKTIAVCKKVNDSGESCSFSIDTELLEQHISFKKLSPHENSSLRKFLEPIHMHASDPNLHIPAQKDTRVLSQLKSHVTPEKDKQYHVWFQETNTYKSFDLRTQRSATSLVDSHATQIFENITDTPKIIESPANLEESPALEVHDSEECMFLEANSYLSEESQNILFELQKGIPLENLYKMKETMTDLKPFYSEDSGSHHIRGCRKHTFIKRPPSYKSHNSRKYRSSSKMKSPDWLCHSSLNTVEIQSRSSTISFSEEKLSKTARNRTSHSLAPLTESNIKLHLAKNQGKFHKHPESEERKKAKSDLFRKNKIHLDCDYSCTHNKEKCTRKKKVCDYESERSDYFQSKHKSAPKPHRQDINFHSEGRQNQPFFFACIPADSLEIVPQTICWTISPKTLRKRNLRVPLVAKISSSWNIWSSSRKLLRSLSGSFTTVHQN</sequence>
<accession>A0A2K6GF98</accession>
<feature type="region of interest" description="Disordered" evidence="2">
    <location>
        <begin position="395"/>
        <end position="429"/>
    </location>
</feature>
<feature type="domain" description="Coiled-coil" evidence="3">
    <location>
        <begin position="4415"/>
        <end position="4564"/>
    </location>
</feature>
<feature type="domain" description="Coiled-coil" evidence="3">
    <location>
        <begin position="3257"/>
        <end position="3438"/>
    </location>
</feature>
<feature type="region of interest" description="Disordered" evidence="2">
    <location>
        <begin position="1692"/>
        <end position="1731"/>
    </location>
</feature>
<feature type="domain" description="Coiled-coil" evidence="3">
    <location>
        <begin position="2699"/>
        <end position="2835"/>
    </location>
</feature>
<dbReference type="PANTHER" id="PTHR35542">
    <property type="entry name" value="COILED-COIL DOMAIN-CONTAINING PROTEIN 168"/>
    <property type="match status" value="1"/>
</dbReference>
<feature type="domain" description="Coiled-coil" evidence="3">
    <location>
        <begin position="366"/>
        <end position="456"/>
    </location>
</feature>
<dbReference type="PANTHER" id="PTHR35542:SF2">
    <property type="entry name" value="LEUCINE-RICH REPEAT TRANSMEMBRANE PROTEIN CCDC168"/>
    <property type="match status" value="1"/>
</dbReference>
<dbReference type="Ensembl" id="ENSPCOT00000035594.1">
    <property type="protein sequence ID" value="ENSPCOP00000024907.1"/>
    <property type="gene ID" value="ENSPCOG00000024669.1"/>
</dbReference>
<dbReference type="Pfam" id="PF15804">
    <property type="entry name" value="CCDC168_N"/>
    <property type="match status" value="15"/>
</dbReference>